<gene>
    <name evidence="2" type="ORF">HaLaN_27549</name>
</gene>
<dbReference type="EMBL" id="BLLF01004123">
    <property type="protein sequence ID" value="GFH28970.1"/>
    <property type="molecule type" value="Genomic_DNA"/>
</dbReference>
<name>A0A6A0A8E7_HAELA</name>
<proteinExistence type="predicted"/>
<dbReference type="Proteomes" id="UP000485058">
    <property type="component" value="Unassembled WGS sequence"/>
</dbReference>
<evidence type="ECO:0000313" key="3">
    <source>
        <dbReference type="Proteomes" id="UP000485058"/>
    </source>
</evidence>
<reference evidence="2 3" key="1">
    <citation type="submission" date="2020-02" db="EMBL/GenBank/DDBJ databases">
        <title>Draft genome sequence of Haematococcus lacustris strain NIES-144.</title>
        <authorList>
            <person name="Morimoto D."/>
            <person name="Nakagawa S."/>
            <person name="Yoshida T."/>
            <person name="Sawayama S."/>
        </authorList>
    </citation>
    <scope>NUCLEOTIDE SEQUENCE [LARGE SCALE GENOMIC DNA]</scope>
    <source>
        <strain evidence="2 3">NIES-144</strain>
    </source>
</reference>
<feature type="compositionally biased region" description="Polar residues" evidence="1">
    <location>
        <begin position="73"/>
        <end position="83"/>
    </location>
</feature>
<evidence type="ECO:0000313" key="2">
    <source>
        <dbReference type="EMBL" id="GFH28970.1"/>
    </source>
</evidence>
<keyword evidence="3" id="KW-1185">Reference proteome</keyword>
<evidence type="ECO:0000256" key="1">
    <source>
        <dbReference type="SAM" id="MobiDB-lite"/>
    </source>
</evidence>
<sequence length="93" mass="10002">MRSAQGAAPPAIYIKKTKGGKMTNVLGIACDAACDHAKLFHRIVHRGNRAPVTVRGQRVYSRCFVLNGLACPSTDSPVKQRPQTPAEYSPGPI</sequence>
<protein>
    <submittedName>
        <fullName evidence="2">Uncharacterized protein</fullName>
    </submittedName>
</protein>
<accession>A0A6A0A8E7</accession>
<comment type="caution">
    <text evidence="2">The sequence shown here is derived from an EMBL/GenBank/DDBJ whole genome shotgun (WGS) entry which is preliminary data.</text>
</comment>
<dbReference type="AlphaFoldDB" id="A0A6A0A8E7"/>
<organism evidence="2 3">
    <name type="scientific">Haematococcus lacustris</name>
    <name type="common">Green alga</name>
    <name type="synonym">Haematococcus pluvialis</name>
    <dbReference type="NCBI Taxonomy" id="44745"/>
    <lineage>
        <taxon>Eukaryota</taxon>
        <taxon>Viridiplantae</taxon>
        <taxon>Chlorophyta</taxon>
        <taxon>core chlorophytes</taxon>
        <taxon>Chlorophyceae</taxon>
        <taxon>CS clade</taxon>
        <taxon>Chlamydomonadales</taxon>
        <taxon>Haematococcaceae</taxon>
        <taxon>Haematococcus</taxon>
    </lineage>
</organism>
<feature type="region of interest" description="Disordered" evidence="1">
    <location>
        <begin position="72"/>
        <end position="93"/>
    </location>
</feature>